<sequence length="110" mass="12511">MSNPNKQLLEHILADIESDENLLEYIQPDIDSHTDLIPYVEVDMGSTINDQPRCLLSHFNYGFDEHASKLGRDIESDAEKEDAEKEDAEKEDIEKEDTGDVLYSINIALT</sequence>
<feature type="compositionally biased region" description="Acidic residues" evidence="1">
    <location>
        <begin position="78"/>
        <end position="91"/>
    </location>
</feature>
<reference evidence="2" key="1">
    <citation type="submission" date="2021-02" db="EMBL/GenBank/DDBJ databases">
        <authorList>
            <person name="Nowell W R."/>
        </authorList>
    </citation>
    <scope>NUCLEOTIDE SEQUENCE</scope>
</reference>
<accession>A0A815H6Z0</accession>
<dbReference type="EMBL" id="CAJNOH010003831">
    <property type="protein sequence ID" value="CAF1350131.1"/>
    <property type="molecule type" value="Genomic_DNA"/>
</dbReference>
<dbReference type="Proteomes" id="UP000663854">
    <property type="component" value="Unassembled WGS sequence"/>
</dbReference>
<evidence type="ECO:0000313" key="3">
    <source>
        <dbReference type="Proteomes" id="UP000663854"/>
    </source>
</evidence>
<protein>
    <submittedName>
        <fullName evidence="2">Uncharacterized protein</fullName>
    </submittedName>
</protein>
<evidence type="ECO:0000256" key="1">
    <source>
        <dbReference type="SAM" id="MobiDB-lite"/>
    </source>
</evidence>
<gene>
    <name evidence="2" type="ORF">PYM288_LOCUS32348</name>
</gene>
<feature type="region of interest" description="Disordered" evidence="1">
    <location>
        <begin position="73"/>
        <end position="96"/>
    </location>
</feature>
<comment type="caution">
    <text evidence="2">The sequence shown here is derived from an EMBL/GenBank/DDBJ whole genome shotgun (WGS) entry which is preliminary data.</text>
</comment>
<evidence type="ECO:0000313" key="2">
    <source>
        <dbReference type="EMBL" id="CAF1350131.1"/>
    </source>
</evidence>
<organism evidence="2 3">
    <name type="scientific">Rotaria sordida</name>
    <dbReference type="NCBI Taxonomy" id="392033"/>
    <lineage>
        <taxon>Eukaryota</taxon>
        <taxon>Metazoa</taxon>
        <taxon>Spiralia</taxon>
        <taxon>Gnathifera</taxon>
        <taxon>Rotifera</taxon>
        <taxon>Eurotatoria</taxon>
        <taxon>Bdelloidea</taxon>
        <taxon>Philodinida</taxon>
        <taxon>Philodinidae</taxon>
        <taxon>Rotaria</taxon>
    </lineage>
</organism>
<proteinExistence type="predicted"/>
<name>A0A815H6Z0_9BILA</name>
<dbReference type="AlphaFoldDB" id="A0A815H6Z0"/>